<dbReference type="Pfam" id="PF06985">
    <property type="entry name" value="HET"/>
    <property type="match status" value="1"/>
</dbReference>
<evidence type="ECO:0000259" key="2">
    <source>
        <dbReference type="Pfam" id="PF06985"/>
    </source>
</evidence>
<sequence length="908" mass="102087">MSRPRTPVERDEHAAQDGSGDEGWEGYDLQIALDQLAAGSTDALKIFLARQEGIDPDTVLLRQSTWQAREDSQLSYIGKMDDIGLPGATDKPLAGTTKRPRFEVKDTKISFEYPPLDPERRQFRLIKLAPPGKDGIVRQLQLETFCLDDAPQYLCLSYVWGDPDRSMRVNCNGKMIPVTQNLFHALQTCLGRYPEMWLWADGICINQDDVVERNAQVLLMGEIYERTAMVLAHPSHHKYRLVETTTASPDHGEVTQDRMGGMPSSDDEKKPQPDTEISAGMVEIVDADGPEGDAYSSSSAQGAISIMTFLSRIWSDPDRDQIQSDTEWEKTGLPDPDTEYGHAIWQNLASFWTQDWYFRTWVLQEVVLPPKVVVLYGETAISLDAITEFWSLARQHGLPRVLRIGKYADMFSKVLHLSPVSSFESLRKRREKSEATSGNDAMNDQSGAMPQKEAIAAPSLLELLVMSRNNLATDPRDKVYGLLGLANDAVAQAIVPDYSPANTTAQVFTEVASEMVKAGEIVDFLQHAGLDQDIPGLPSWVPDWTRQSRSILPKHLYRCTGKTAPTVSISEHDDGPRLLVRGAILGRVNQVGAAWKYYTHNESEDIFNRFETAPEQEMPPFNDEDARNFIMSLASNFEEFLADRYAAEGFEDALVRNLAVDRSRRGERIGRRGPGGLDNEKAMPDHEDKTFAETSRSNEFFDAAAAFRRFYARGPESEEDLVAPGIRVHQTMIFMWLLDFDEETEAELQRQMIPYTVPFQEAQRGRRFAVLGTRVDAETETLRNEAEAEPGRQGGKNRYATKQAANYLMGTLPWNAEIEDYVVLLEGFSTPFVLRRSKAGDGTEAEEFKVVGDCYVHGIMDGELLRRKDTTSRDTELGREFFSKDLDGREYAVEAPQGFIPFTTFTLS</sequence>
<feature type="region of interest" description="Disordered" evidence="1">
    <location>
        <begin position="1"/>
        <end position="24"/>
    </location>
</feature>
<gene>
    <name evidence="3" type="primary">het-6-0</name>
    <name evidence="3" type="ORF">C8034_v006947</name>
</gene>
<dbReference type="Proteomes" id="UP000295604">
    <property type="component" value="Unassembled WGS sequence"/>
</dbReference>
<dbReference type="Pfam" id="PF26639">
    <property type="entry name" value="Het-6_barrel"/>
    <property type="match status" value="1"/>
</dbReference>
<evidence type="ECO:0000313" key="3">
    <source>
        <dbReference type="EMBL" id="TEA11989.1"/>
    </source>
</evidence>
<comment type="caution">
    <text evidence="3">The sequence shown here is derived from an EMBL/GenBank/DDBJ whole genome shotgun (WGS) entry which is preliminary data.</text>
</comment>
<evidence type="ECO:0000256" key="1">
    <source>
        <dbReference type="SAM" id="MobiDB-lite"/>
    </source>
</evidence>
<feature type="domain" description="Heterokaryon incompatibility" evidence="2">
    <location>
        <begin position="153"/>
        <end position="365"/>
    </location>
</feature>
<dbReference type="PANTHER" id="PTHR24148:SF73">
    <property type="entry name" value="HET DOMAIN PROTEIN (AFU_ORTHOLOGUE AFUA_8G01020)"/>
    <property type="match status" value="1"/>
</dbReference>
<feature type="region of interest" description="Disordered" evidence="1">
    <location>
        <begin position="244"/>
        <end position="274"/>
    </location>
</feature>
<protein>
    <submittedName>
        <fullName evidence="3">Heterokaryon incompatibility protein 6, OR allele</fullName>
    </submittedName>
</protein>
<dbReference type="InterPro" id="IPR010730">
    <property type="entry name" value="HET"/>
</dbReference>
<accession>A0A4R8T4A1</accession>
<organism evidence="3 4">
    <name type="scientific">Colletotrichum sidae</name>
    <dbReference type="NCBI Taxonomy" id="1347389"/>
    <lineage>
        <taxon>Eukaryota</taxon>
        <taxon>Fungi</taxon>
        <taxon>Dikarya</taxon>
        <taxon>Ascomycota</taxon>
        <taxon>Pezizomycotina</taxon>
        <taxon>Sordariomycetes</taxon>
        <taxon>Hypocreomycetidae</taxon>
        <taxon>Glomerellales</taxon>
        <taxon>Glomerellaceae</taxon>
        <taxon>Colletotrichum</taxon>
        <taxon>Colletotrichum orbiculare species complex</taxon>
    </lineage>
</organism>
<dbReference type="AlphaFoldDB" id="A0A4R8T4A1"/>
<evidence type="ECO:0000313" key="4">
    <source>
        <dbReference type="Proteomes" id="UP000295604"/>
    </source>
</evidence>
<dbReference type="PANTHER" id="PTHR24148">
    <property type="entry name" value="ANKYRIN REPEAT DOMAIN-CONTAINING PROTEIN 39 HOMOLOG-RELATED"/>
    <property type="match status" value="1"/>
</dbReference>
<dbReference type="EMBL" id="QAPF01000298">
    <property type="protein sequence ID" value="TEA11989.1"/>
    <property type="molecule type" value="Genomic_DNA"/>
</dbReference>
<feature type="region of interest" description="Disordered" evidence="1">
    <location>
        <begin position="426"/>
        <end position="449"/>
    </location>
</feature>
<reference evidence="3 4" key="1">
    <citation type="submission" date="2018-11" db="EMBL/GenBank/DDBJ databases">
        <title>Genome sequence and assembly of Colletotrichum sidae.</title>
        <authorList>
            <person name="Gan P."/>
            <person name="Shirasu K."/>
        </authorList>
    </citation>
    <scope>NUCLEOTIDE SEQUENCE [LARGE SCALE GENOMIC DNA]</scope>
    <source>
        <strain evidence="3 4">CBS 518.97</strain>
    </source>
</reference>
<dbReference type="InterPro" id="IPR052895">
    <property type="entry name" value="HetReg/Transcr_Mod"/>
</dbReference>
<name>A0A4R8T4A1_9PEZI</name>
<feature type="compositionally biased region" description="Basic and acidic residues" evidence="1">
    <location>
        <begin position="1"/>
        <end position="15"/>
    </location>
</feature>
<keyword evidence="4" id="KW-1185">Reference proteome</keyword>
<proteinExistence type="predicted"/>
<feature type="compositionally biased region" description="Polar residues" evidence="1">
    <location>
        <begin position="435"/>
        <end position="448"/>
    </location>
</feature>